<gene>
    <name evidence="2" type="ORF">GMARGA_LOCUS41652</name>
</gene>
<organism evidence="2 3">
    <name type="scientific">Gigaspora margarita</name>
    <dbReference type="NCBI Taxonomy" id="4874"/>
    <lineage>
        <taxon>Eukaryota</taxon>
        <taxon>Fungi</taxon>
        <taxon>Fungi incertae sedis</taxon>
        <taxon>Mucoromycota</taxon>
        <taxon>Glomeromycotina</taxon>
        <taxon>Glomeromycetes</taxon>
        <taxon>Diversisporales</taxon>
        <taxon>Gigasporaceae</taxon>
        <taxon>Gigaspora</taxon>
    </lineage>
</organism>
<feature type="transmembrane region" description="Helical" evidence="1">
    <location>
        <begin position="28"/>
        <end position="46"/>
    </location>
</feature>
<evidence type="ECO:0000256" key="1">
    <source>
        <dbReference type="SAM" id="Phobius"/>
    </source>
</evidence>
<keyword evidence="1" id="KW-1133">Transmembrane helix</keyword>
<evidence type="ECO:0000313" key="3">
    <source>
        <dbReference type="Proteomes" id="UP000789901"/>
    </source>
</evidence>
<keyword evidence="1" id="KW-0472">Membrane</keyword>
<evidence type="ECO:0000313" key="2">
    <source>
        <dbReference type="EMBL" id="CAG8852831.1"/>
    </source>
</evidence>
<dbReference type="EMBL" id="CAJVQB010116623">
    <property type="protein sequence ID" value="CAG8852831.1"/>
    <property type="molecule type" value="Genomic_DNA"/>
</dbReference>
<keyword evidence="1" id="KW-0812">Transmembrane</keyword>
<feature type="non-terminal residue" evidence="2">
    <location>
        <position position="1"/>
    </location>
</feature>
<protein>
    <submittedName>
        <fullName evidence="2">26899_t:CDS:1</fullName>
    </submittedName>
</protein>
<accession>A0ABN7XDB0</accession>
<sequence>KNDLLNYIDNNVFSLNISNLKTFVSLSSIYNTIITFFGTLNTYYFLTSTKNLLNTENLLEDNLWTDDENFNPLLNISHN</sequence>
<feature type="non-terminal residue" evidence="2">
    <location>
        <position position="79"/>
    </location>
</feature>
<name>A0ABN7XDB0_GIGMA</name>
<comment type="caution">
    <text evidence="2">The sequence shown here is derived from an EMBL/GenBank/DDBJ whole genome shotgun (WGS) entry which is preliminary data.</text>
</comment>
<proteinExistence type="predicted"/>
<keyword evidence="3" id="KW-1185">Reference proteome</keyword>
<reference evidence="2 3" key="1">
    <citation type="submission" date="2021-06" db="EMBL/GenBank/DDBJ databases">
        <authorList>
            <person name="Kallberg Y."/>
            <person name="Tangrot J."/>
            <person name="Rosling A."/>
        </authorList>
    </citation>
    <scope>NUCLEOTIDE SEQUENCE [LARGE SCALE GENOMIC DNA]</scope>
    <source>
        <strain evidence="2 3">120-4 pot B 10/14</strain>
    </source>
</reference>
<dbReference type="Proteomes" id="UP000789901">
    <property type="component" value="Unassembled WGS sequence"/>
</dbReference>